<feature type="domain" description="B5" evidence="14">
    <location>
        <begin position="295"/>
        <end position="372"/>
    </location>
</feature>
<evidence type="ECO:0000256" key="7">
    <source>
        <dbReference type="ARBA" id="ARBA00022723"/>
    </source>
</evidence>
<dbReference type="InterPro" id="IPR041616">
    <property type="entry name" value="PheRS_beta_core"/>
</dbReference>
<dbReference type="FunFam" id="3.50.40.10:FF:000002">
    <property type="entry name" value="phenylalanine--tRNA ligase beta subunit"/>
    <property type="match status" value="1"/>
</dbReference>
<dbReference type="Pfam" id="PF03484">
    <property type="entry name" value="B5"/>
    <property type="match status" value="1"/>
</dbReference>
<keyword evidence="7" id="KW-0479">Metal-binding</keyword>
<reference evidence="15 16" key="1">
    <citation type="submission" date="2011-07" db="EMBL/GenBank/DDBJ databases">
        <authorList>
            <person name="Coyne R."/>
            <person name="Brami D."/>
            <person name="Johnson J."/>
            <person name="Hostetler J."/>
            <person name="Hannick L."/>
            <person name="Clark T."/>
            <person name="Cassidy-Hanley D."/>
            <person name="Inman J."/>
        </authorList>
    </citation>
    <scope>NUCLEOTIDE SEQUENCE [LARGE SCALE GENOMIC DNA]</scope>
    <source>
        <strain evidence="15 16">G5</strain>
    </source>
</reference>
<dbReference type="PANTHER" id="PTHR10947">
    <property type="entry name" value="PHENYLALANYL-TRNA SYNTHETASE BETA CHAIN AND LEUCINE-RICH REPEAT-CONTAINING PROTEIN 47"/>
    <property type="match status" value="1"/>
</dbReference>
<dbReference type="SMART" id="SM00873">
    <property type="entry name" value="B3_4"/>
    <property type="match status" value="1"/>
</dbReference>
<evidence type="ECO:0000256" key="3">
    <source>
        <dbReference type="ARBA" id="ARBA00007438"/>
    </source>
</evidence>
<dbReference type="Pfam" id="PF17759">
    <property type="entry name" value="tRNA_synthFbeta"/>
    <property type="match status" value="1"/>
</dbReference>
<dbReference type="GO" id="GO:0005524">
    <property type="term" value="F:ATP binding"/>
    <property type="evidence" value="ECO:0007669"/>
    <property type="project" value="UniProtKB-KW"/>
</dbReference>
<dbReference type="Pfam" id="PF03483">
    <property type="entry name" value="B3_4"/>
    <property type="match status" value="1"/>
</dbReference>
<dbReference type="InterPro" id="IPR004531">
    <property type="entry name" value="Phe-tRNA-synth_IIc_bsu_arc_euk"/>
</dbReference>
<keyword evidence="8" id="KW-0547">Nucleotide-binding</keyword>
<comment type="cofactor">
    <cofactor evidence="1">
        <name>Mg(2+)</name>
        <dbReference type="ChEBI" id="CHEBI:18420"/>
    </cofactor>
</comment>
<evidence type="ECO:0000256" key="4">
    <source>
        <dbReference type="ARBA" id="ARBA00012814"/>
    </source>
</evidence>
<dbReference type="InterPro" id="IPR020825">
    <property type="entry name" value="Phe-tRNA_synthase-like_B3/B4"/>
</dbReference>
<dbReference type="InterPro" id="IPR040659">
    <property type="entry name" value="PhetRS_B1"/>
</dbReference>
<evidence type="ECO:0000256" key="1">
    <source>
        <dbReference type="ARBA" id="ARBA00001946"/>
    </source>
</evidence>
<dbReference type="EC" id="6.1.1.20" evidence="4"/>
<dbReference type="GeneID" id="14903851"/>
<dbReference type="Gene3D" id="3.50.40.10">
    <property type="entry name" value="Phenylalanyl-trna Synthetase, Chain B, domain 3"/>
    <property type="match status" value="1"/>
</dbReference>
<dbReference type="NCBIfam" id="TIGR00471">
    <property type="entry name" value="pheT_arch"/>
    <property type="match status" value="1"/>
</dbReference>
<dbReference type="OrthoDB" id="1698572at2759"/>
<keyword evidence="11" id="KW-0648">Protein biosynthesis</keyword>
<dbReference type="Gene3D" id="3.30.930.10">
    <property type="entry name" value="Bira Bifunctional Protein, Domain 2"/>
    <property type="match status" value="1"/>
</dbReference>
<keyword evidence="10" id="KW-0460">Magnesium</keyword>
<protein>
    <recommendedName>
        <fullName evidence="4">phenylalanine--tRNA ligase</fullName>
        <ecNumber evidence="4">6.1.1.20</ecNumber>
    </recommendedName>
    <alternativeName>
        <fullName evidence="13">Phenylalanyl-tRNA synthetase beta subunit</fullName>
    </alternativeName>
</protein>
<dbReference type="Proteomes" id="UP000008983">
    <property type="component" value="Unassembled WGS sequence"/>
</dbReference>
<evidence type="ECO:0000256" key="8">
    <source>
        <dbReference type="ARBA" id="ARBA00022741"/>
    </source>
</evidence>
<keyword evidence="16" id="KW-1185">Reference proteome</keyword>
<dbReference type="FunCoup" id="G0R425">
    <property type="interactions" value="542"/>
</dbReference>
<name>G0R425_ICHMU</name>
<dbReference type="SMART" id="SM00874">
    <property type="entry name" value="B5"/>
    <property type="match status" value="1"/>
</dbReference>
<evidence type="ECO:0000256" key="12">
    <source>
        <dbReference type="ARBA" id="ARBA00023146"/>
    </source>
</evidence>
<dbReference type="STRING" id="857967.G0R425"/>
<comment type="subcellular location">
    <subcellularLocation>
        <location evidence="2">Cytoplasm</location>
    </subcellularLocation>
</comment>
<dbReference type="SUPFAM" id="SSF55681">
    <property type="entry name" value="Class II aaRS and biotin synthetases"/>
    <property type="match status" value="1"/>
</dbReference>
<organism evidence="15 16">
    <name type="scientific">Ichthyophthirius multifiliis</name>
    <name type="common">White spot disease agent</name>
    <name type="synonym">Ich</name>
    <dbReference type="NCBI Taxonomy" id="5932"/>
    <lineage>
        <taxon>Eukaryota</taxon>
        <taxon>Sar</taxon>
        <taxon>Alveolata</taxon>
        <taxon>Ciliophora</taxon>
        <taxon>Intramacronucleata</taxon>
        <taxon>Oligohymenophorea</taxon>
        <taxon>Hymenostomatida</taxon>
        <taxon>Ophryoglenina</taxon>
        <taxon>Ichthyophthirius</taxon>
    </lineage>
</organism>
<dbReference type="Pfam" id="PF18262">
    <property type="entry name" value="PhetRS_B1"/>
    <property type="match status" value="1"/>
</dbReference>
<evidence type="ECO:0000256" key="6">
    <source>
        <dbReference type="ARBA" id="ARBA00022598"/>
    </source>
</evidence>
<proteinExistence type="inferred from homology"/>
<keyword evidence="9" id="KW-0067">ATP-binding</keyword>
<dbReference type="OMA" id="FPGRCAN"/>
<dbReference type="eggNOG" id="KOG2472">
    <property type="taxonomic scope" value="Eukaryota"/>
</dbReference>
<dbReference type="GO" id="GO:0009328">
    <property type="term" value="C:phenylalanine-tRNA ligase complex"/>
    <property type="evidence" value="ECO:0007669"/>
    <property type="project" value="TreeGrafter"/>
</dbReference>
<dbReference type="EMBL" id="GL984322">
    <property type="protein sequence ID" value="EGR27777.1"/>
    <property type="molecule type" value="Genomic_DNA"/>
</dbReference>
<dbReference type="InterPro" id="IPR009061">
    <property type="entry name" value="DNA-bd_dom_put_sf"/>
</dbReference>
<sequence>MPTVTVNIDNFNKKLGKNLDFNDLENLCFDFGIEVEKREVTKKNKKTNQDEVTLEYAFEVGANRPDLLSVETLSLALGTFIGTRKMPKYTIKNVKNREKIIVKENCKKIREFVVGCVLRNVTFDQYTYDSFIDFQDKLHHNLCRRRRLASMGTHDLDTIKGPFIYDAKTPKSISFVPLDKTEEMDGEKLMEFYDKDIHLKEFLPIIRDSDVYPVFLDHNNVVMSLPPIINSDHSKIKLTTKNVFVEITATDYTRAVASLNCIVAAFSQYCAEPFTIEEVEIFYEAENRTDITPKIENLYFETSIEYINCVGSLNLNAQQACELLNKMCLNSQPIQNSGKIKVEVPITRSDILQECDIVEDVCIAFGYNNIDCKLPKTPTVGKQLFLNKMSDLVREEMASAGYKEGLNFVLVSDEDLTSKLLKKNDGQMVIIDNPKVKEFNVGRTTLIPGCLKWLCNNRQNKIPIKMFEVGDVVLQDKTQETGTRNERRMCALYTNLQSQIEIIHGLVDYIMMKLNVKLLCPENSNFKRLYKLIPANEDSYFRDKQAYILFNDVKIGILGVLHPLVLQNYQWKYPVSVVEINLEPLFKEF</sequence>
<evidence type="ECO:0000259" key="14">
    <source>
        <dbReference type="PROSITE" id="PS51483"/>
    </source>
</evidence>
<gene>
    <name evidence="15" type="ORF">IMG5_189190</name>
</gene>
<dbReference type="PANTHER" id="PTHR10947:SF0">
    <property type="entry name" value="PHENYLALANINE--TRNA LIGASE BETA SUBUNIT"/>
    <property type="match status" value="1"/>
</dbReference>
<accession>G0R425</accession>
<evidence type="ECO:0000256" key="10">
    <source>
        <dbReference type="ARBA" id="ARBA00022842"/>
    </source>
</evidence>
<dbReference type="PROSITE" id="PS51483">
    <property type="entry name" value="B5"/>
    <property type="match status" value="1"/>
</dbReference>
<dbReference type="InterPro" id="IPR005147">
    <property type="entry name" value="tRNA_synthase_B5-dom"/>
</dbReference>
<dbReference type="AlphaFoldDB" id="G0R425"/>
<keyword evidence="5" id="KW-0963">Cytoplasm</keyword>
<dbReference type="InterPro" id="IPR005146">
    <property type="entry name" value="B3/B4_tRNA-bd"/>
</dbReference>
<evidence type="ECO:0000313" key="15">
    <source>
        <dbReference type="EMBL" id="EGR27777.1"/>
    </source>
</evidence>
<evidence type="ECO:0000256" key="2">
    <source>
        <dbReference type="ARBA" id="ARBA00004496"/>
    </source>
</evidence>
<evidence type="ECO:0000256" key="5">
    <source>
        <dbReference type="ARBA" id="ARBA00022490"/>
    </source>
</evidence>
<keyword evidence="12" id="KW-0030">Aminoacyl-tRNA synthetase</keyword>
<evidence type="ECO:0000313" key="16">
    <source>
        <dbReference type="Proteomes" id="UP000008983"/>
    </source>
</evidence>
<keyword evidence="6 15" id="KW-0436">Ligase</keyword>
<dbReference type="Gene3D" id="3.30.56.10">
    <property type="match status" value="2"/>
</dbReference>
<dbReference type="GO" id="GO:0003723">
    <property type="term" value="F:RNA binding"/>
    <property type="evidence" value="ECO:0007669"/>
    <property type="project" value="InterPro"/>
</dbReference>
<comment type="similarity">
    <text evidence="3">Belongs to the phenylalanyl-tRNA synthetase beta subunit family. Type 2 subfamily.</text>
</comment>
<dbReference type="GO" id="GO:0000287">
    <property type="term" value="F:magnesium ion binding"/>
    <property type="evidence" value="ECO:0007669"/>
    <property type="project" value="InterPro"/>
</dbReference>
<dbReference type="RefSeq" id="XP_004026844.1">
    <property type="nucleotide sequence ID" value="XM_004026795.1"/>
</dbReference>
<dbReference type="GO" id="GO:0004826">
    <property type="term" value="F:phenylalanine-tRNA ligase activity"/>
    <property type="evidence" value="ECO:0007669"/>
    <property type="project" value="UniProtKB-EC"/>
</dbReference>
<evidence type="ECO:0000256" key="9">
    <source>
        <dbReference type="ARBA" id="ARBA00022840"/>
    </source>
</evidence>
<dbReference type="GO" id="GO:0006432">
    <property type="term" value="P:phenylalanyl-tRNA aminoacylation"/>
    <property type="evidence" value="ECO:0007669"/>
    <property type="project" value="InterPro"/>
</dbReference>
<dbReference type="SUPFAM" id="SSF56037">
    <property type="entry name" value="PheT/TilS domain"/>
    <property type="match status" value="1"/>
</dbReference>
<dbReference type="InParanoid" id="G0R425"/>
<dbReference type="InterPro" id="IPR045864">
    <property type="entry name" value="aa-tRNA-synth_II/BPL/LPL"/>
</dbReference>
<evidence type="ECO:0000256" key="13">
    <source>
        <dbReference type="ARBA" id="ARBA00033189"/>
    </source>
</evidence>
<evidence type="ECO:0000256" key="11">
    <source>
        <dbReference type="ARBA" id="ARBA00022917"/>
    </source>
</evidence>
<dbReference type="InterPro" id="IPR045060">
    <property type="entry name" value="Phe-tRNA-ligase_IIc_bsu"/>
</dbReference>
<dbReference type="SUPFAM" id="SSF46955">
    <property type="entry name" value="Putative DNA-binding domain"/>
    <property type="match status" value="1"/>
</dbReference>